<keyword evidence="7" id="KW-0456">Lyase</keyword>
<sequence>MRPEATTLWAKDLPLDAAIHRFTVGEDPDTDLSLLAWDALGSAAHAKMLAAQGLIPEADAVSLVRGLRRIANLARQGAFPIPPHMEDGHTAIEADLTRNLGPAGARIHLGRSRNDQVILALRLYLRNALVTLGLRVADLAEGFLTFARAHQDTPLPGYTHLRRAMPSTFGLWGAAFAEGLLEELEALQGVYGRLDRCPLGSAAGFGVPLPIDRELTASLLGFSKVQRSPIDVQNSRGRHETAVLQWAASTGGVLEKFLWDVSLFSTEEFGFLKLPDAFTTGSSIMPQKKNPDVVELARGRCRELRGTAALIDQIAAGLPSSYHRDLQLLKRPLVHGLRSADDLFAVLKPLLPALQVQAEAAAAASSDDLYAAHQAYVFVQEGLPFREAYRKVAQQLQDGTFAPDRAALTATHLGGAGNLALDDLAAELAAARGWIEAKQQIHARAEESLWAH</sequence>
<dbReference type="SUPFAM" id="SSF48557">
    <property type="entry name" value="L-aspartase-like"/>
    <property type="match status" value="1"/>
</dbReference>
<dbReference type="InterPro" id="IPR008948">
    <property type="entry name" value="L-Aspartase-like"/>
</dbReference>
<keyword evidence="4" id="KW-0055">Arginine biosynthesis</keyword>
<evidence type="ECO:0000256" key="2">
    <source>
        <dbReference type="ARBA" id="ARBA00004941"/>
    </source>
</evidence>
<dbReference type="Gene3D" id="1.10.275.10">
    <property type="entry name" value="Fumarase/aspartase (N-terminal domain)"/>
    <property type="match status" value="1"/>
</dbReference>
<dbReference type="PRINTS" id="PR00149">
    <property type="entry name" value="FUMRATELYASE"/>
</dbReference>
<dbReference type="PANTHER" id="PTHR43814">
    <property type="entry name" value="ARGININOSUCCINATE LYASE"/>
    <property type="match status" value="1"/>
</dbReference>
<dbReference type="Gene3D" id="1.10.40.30">
    <property type="entry name" value="Fumarase/aspartase (C-terminal domain)"/>
    <property type="match status" value="1"/>
</dbReference>
<dbReference type="NCBIfam" id="TIGR00838">
    <property type="entry name" value="argH"/>
    <property type="match status" value="1"/>
</dbReference>
<dbReference type="InterPro" id="IPR020557">
    <property type="entry name" value="Fumarate_lyase_CS"/>
</dbReference>
<gene>
    <name evidence="7" type="primary">argH</name>
    <name evidence="7" type="ORF">GETHOR_26930</name>
</gene>
<dbReference type="PANTHER" id="PTHR43814:SF1">
    <property type="entry name" value="ARGININOSUCCINATE LYASE"/>
    <property type="match status" value="1"/>
</dbReference>
<dbReference type="GO" id="GO:0016829">
    <property type="term" value="F:lyase activity"/>
    <property type="evidence" value="ECO:0007669"/>
    <property type="project" value="UniProtKB-KW"/>
</dbReference>
<feature type="domain" description="Fumarate lyase N-terminal" evidence="6">
    <location>
        <begin position="39"/>
        <end position="306"/>
    </location>
</feature>
<evidence type="ECO:0000256" key="4">
    <source>
        <dbReference type="ARBA" id="ARBA00022571"/>
    </source>
</evidence>
<dbReference type="InterPro" id="IPR022761">
    <property type="entry name" value="Fumarate_lyase_N"/>
</dbReference>
<accession>A0ABM8DU14</accession>
<dbReference type="EC" id="4.3.2.1" evidence="3 5"/>
<dbReference type="InterPro" id="IPR000362">
    <property type="entry name" value="Fumarate_lyase_fam"/>
</dbReference>
<keyword evidence="4" id="KW-0028">Amino-acid biosynthesis</keyword>
<name>A0ABM8DU14_9BACT</name>
<dbReference type="EMBL" id="AP027079">
    <property type="protein sequence ID" value="BDU70592.1"/>
    <property type="molecule type" value="Genomic_DNA"/>
</dbReference>
<comment type="pathway">
    <text evidence="2">Amino-acid biosynthesis; L-arginine biosynthesis; L-arginine from L-ornithine and carbamoyl phosphate: step 3/3.</text>
</comment>
<dbReference type="PRINTS" id="PR00145">
    <property type="entry name" value="ARGSUCLYASE"/>
</dbReference>
<reference evidence="8" key="1">
    <citation type="journal article" date="2023" name="Int. J. Syst. Evol. Microbiol.">
        <title>Mesoterricola silvestris gen. nov., sp. nov., Mesoterricola sediminis sp. nov., Geothrix oryzae sp. nov., Geothrix edaphica sp. nov., Geothrix rubra sp. nov., and Geothrix limicola sp. nov., six novel members of Acidobacteriota isolated from soils.</title>
        <authorList>
            <person name="Itoh H."/>
            <person name="Sugisawa Y."/>
            <person name="Mise K."/>
            <person name="Xu Z."/>
            <person name="Kuniyasu M."/>
            <person name="Ushijima N."/>
            <person name="Kawano K."/>
            <person name="Kobayashi E."/>
            <person name="Shiratori Y."/>
            <person name="Masuda Y."/>
            <person name="Senoo K."/>
        </authorList>
    </citation>
    <scope>NUCLEOTIDE SEQUENCE [LARGE SCALE GENOMIC DNA]</scope>
    <source>
        <strain evidence="8">Red222</strain>
    </source>
</reference>
<evidence type="ECO:0000256" key="5">
    <source>
        <dbReference type="NCBIfam" id="TIGR00838"/>
    </source>
</evidence>
<organism evidence="7 8">
    <name type="scientific">Geothrix oryzae</name>
    <dbReference type="NCBI Taxonomy" id="2927975"/>
    <lineage>
        <taxon>Bacteria</taxon>
        <taxon>Pseudomonadati</taxon>
        <taxon>Acidobacteriota</taxon>
        <taxon>Holophagae</taxon>
        <taxon>Holophagales</taxon>
        <taxon>Holophagaceae</taxon>
        <taxon>Geothrix</taxon>
    </lineage>
</organism>
<dbReference type="RefSeq" id="WP_286354308.1">
    <property type="nucleotide sequence ID" value="NZ_AP027079.1"/>
</dbReference>
<dbReference type="Pfam" id="PF00206">
    <property type="entry name" value="Lyase_1"/>
    <property type="match status" value="1"/>
</dbReference>
<proteinExistence type="predicted"/>
<protein>
    <recommendedName>
        <fullName evidence="3 5">Argininosuccinate lyase</fullName>
        <ecNumber evidence="3 5">4.3.2.1</ecNumber>
    </recommendedName>
</protein>
<dbReference type="InterPro" id="IPR009049">
    <property type="entry name" value="Argininosuccinate_lyase"/>
</dbReference>
<dbReference type="Proteomes" id="UP001242010">
    <property type="component" value="Chromosome"/>
</dbReference>
<evidence type="ECO:0000313" key="8">
    <source>
        <dbReference type="Proteomes" id="UP001242010"/>
    </source>
</evidence>
<keyword evidence="8" id="KW-1185">Reference proteome</keyword>
<dbReference type="Gene3D" id="1.20.200.10">
    <property type="entry name" value="Fumarase/aspartase (Central domain)"/>
    <property type="match status" value="1"/>
</dbReference>
<evidence type="ECO:0000256" key="3">
    <source>
        <dbReference type="ARBA" id="ARBA00012338"/>
    </source>
</evidence>
<evidence type="ECO:0000313" key="7">
    <source>
        <dbReference type="EMBL" id="BDU70592.1"/>
    </source>
</evidence>
<dbReference type="InterPro" id="IPR024083">
    <property type="entry name" value="Fumarase/histidase_N"/>
</dbReference>
<evidence type="ECO:0000256" key="1">
    <source>
        <dbReference type="ARBA" id="ARBA00000985"/>
    </source>
</evidence>
<evidence type="ECO:0000259" key="6">
    <source>
        <dbReference type="Pfam" id="PF00206"/>
    </source>
</evidence>
<comment type="catalytic activity">
    <reaction evidence="1">
        <text>2-(N(omega)-L-arginino)succinate = fumarate + L-arginine</text>
        <dbReference type="Rhea" id="RHEA:24020"/>
        <dbReference type="ChEBI" id="CHEBI:29806"/>
        <dbReference type="ChEBI" id="CHEBI:32682"/>
        <dbReference type="ChEBI" id="CHEBI:57472"/>
        <dbReference type="EC" id="4.3.2.1"/>
    </reaction>
</comment>
<dbReference type="PROSITE" id="PS00163">
    <property type="entry name" value="FUMARATE_LYASES"/>
    <property type="match status" value="1"/>
</dbReference>